<evidence type="ECO:0000313" key="1">
    <source>
        <dbReference type="EMBL" id="MCI16822.1"/>
    </source>
</evidence>
<organism evidence="1 2">
    <name type="scientific">Trifolium medium</name>
    <dbReference type="NCBI Taxonomy" id="97028"/>
    <lineage>
        <taxon>Eukaryota</taxon>
        <taxon>Viridiplantae</taxon>
        <taxon>Streptophyta</taxon>
        <taxon>Embryophyta</taxon>
        <taxon>Tracheophyta</taxon>
        <taxon>Spermatophyta</taxon>
        <taxon>Magnoliopsida</taxon>
        <taxon>eudicotyledons</taxon>
        <taxon>Gunneridae</taxon>
        <taxon>Pentapetalae</taxon>
        <taxon>rosids</taxon>
        <taxon>fabids</taxon>
        <taxon>Fabales</taxon>
        <taxon>Fabaceae</taxon>
        <taxon>Papilionoideae</taxon>
        <taxon>50 kb inversion clade</taxon>
        <taxon>NPAAA clade</taxon>
        <taxon>Hologalegina</taxon>
        <taxon>IRL clade</taxon>
        <taxon>Trifolieae</taxon>
        <taxon>Trifolium</taxon>
    </lineage>
</organism>
<sequence>VAVFVGGVDTSATETKGTVLIHSAEQV</sequence>
<protein>
    <submittedName>
        <fullName evidence="1">T-complex protein 1 subunit theta-like</fullName>
    </submittedName>
</protein>
<keyword evidence="2" id="KW-1185">Reference proteome</keyword>
<dbReference type="Proteomes" id="UP000265520">
    <property type="component" value="Unassembled WGS sequence"/>
</dbReference>
<evidence type="ECO:0000313" key="2">
    <source>
        <dbReference type="Proteomes" id="UP000265520"/>
    </source>
</evidence>
<dbReference type="EMBL" id="LXQA010102616">
    <property type="protein sequence ID" value="MCI16822.1"/>
    <property type="molecule type" value="Genomic_DNA"/>
</dbReference>
<reference evidence="1 2" key="1">
    <citation type="journal article" date="2018" name="Front. Plant Sci.">
        <title>Red Clover (Trifolium pratense) and Zigzag Clover (T. medium) - A Picture of Genomic Similarities and Differences.</title>
        <authorList>
            <person name="Dluhosova J."/>
            <person name="Istvanek J."/>
            <person name="Nedelnik J."/>
            <person name="Repkova J."/>
        </authorList>
    </citation>
    <scope>NUCLEOTIDE SEQUENCE [LARGE SCALE GENOMIC DNA]</scope>
    <source>
        <strain evidence="2">cv. 10/8</strain>
        <tissue evidence="1">Leaf</tissue>
    </source>
</reference>
<proteinExistence type="predicted"/>
<dbReference type="AlphaFoldDB" id="A0A392PYU8"/>
<name>A0A392PYU8_9FABA</name>
<accession>A0A392PYU8</accession>
<comment type="caution">
    <text evidence="1">The sequence shown here is derived from an EMBL/GenBank/DDBJ whole genome shotgun (WGS) entry which is preliminary data.</text>
</comment>
<feature type="non-terminal residue" evidence="1">
    <location>
        <position position="1"/>
    </location>
</feature>